<keyword evidence="4 10" id="KW-0812">Transmembrane</keyword>
<accession>A0A3B0JCT2</accession>
<evidence type="ECO:0000256" key="6">
    <source>
        <dbReference type="ARBA" id="ARBA00022989"/>
    </source>
</evidence>
<evidence type="ECO:0000256" key="4">
    <source>
        <dbReference type="ARBA" id="ARBA00022692"/>
    </source>
</evidence>
<dbReference type="GO" id="GO:0005549">
    <property type="term" value="F:odorant binding"/>
    <property type="evidence" value="ECO:0007669"/>
    <property type="project" value="InterPro"/>
</dbReference>
<comment type="subcellular location">
    <subcellularLocation>
        <location evidence="1">Cell membrane</location>
        <topology evidence="1">Multi-pass membrane protein</topology>
    </subcellularLocation>
</comment>
<keyword evidence="12" id="KW-1185">Reference proteome</keyword>
<evidence type="ECO:0000256" key="9">
    <source>
        <dbReference type="ARBA" id="ARBA00023224"/>
    </source>
</evidence>
<dbReference type="PANTHER" id="PTHR21137:SF35">
    <property type="entry name" value="ODORANT RECEPTOR 19A-RELATED"/>
    <property type="match status" value="1"/>
</dbReference>
<keyword evidence="3" id="KW-0716">Sensory transduction</keyword>
<dbReference type="Proteomes" id="UP000268350">
    <property type="component" value="Unassembled WGS sequence"/>
</dbReference>
<dbReference type="PANTHER" id="PTHR21137">
    <property type="entry name" value="ODORANT RECEPTOR"/>
    <property type="match status" value="1"/>
</dbReference>
<evidence type="ECO:0000256" key="8">
    <source>
        <dbReference type="ARBA" id="ARBA00023170"/>
    </source>
</evidence>
<evidence type="ECO:0000313" key="12">
    <source>
        <dbReference type="Proteomes" id="UP000268350"/>
    </source>
</evidence>
<evidence type="ECO:0000256" key="7">
    <source>
        <dbReference type="ARBA" id="ARBA00023136"/>
    </source>
</evidence>
<keyword evidence="7 10" id="KW-0472">Membrane</keyword>
<proteinExistence type="predicted"/>
<evidence type="ECO:0000256" key="3">
    <source>
        <dbReference type="ARBA" id="ARBA00022606"/>
    </source>
</evidence>
<dbReference type="InterPro" id="IPR004117">
    <property type="entry name" value="7tm6_olfct_rcpt"/>
</dbReference>
<evidence type="ECO:0000256" key="5">
    <source>
        <dbReference type="ARBA" id="ARBA00022725"/>
    </source>
</evidence>
<dbReference type="AlphaFoldDB" id="A0A3B0JCT2"/>
<keyword evidence="9" id="KW-0807">Transducer</keyword>
<keyword evidence="6 10" id="KW-1133">Transmembrane helix</keyword>
<evidence type="ECO:0000256" key="10">
    <source>
        <dbReference type="SAM" id="Phobius"/>
    </source>
</evidence>
<name>A0A3B0JCT2_DROGU</name>
<evidence type="ECO:0000256" key="2">
    <source>
        <dbReference type="ARBA" id="ARBA00022475"/>
    </source>
</evidence>
<dbReference type="GO" id="GO:0005886">
    <property type="term" value="C:plasma membrane"/>
    <property type="evidence" value="ECO:0007669"/>
    <property type="project" value="UniProtKB-SubCell"/>
</dbReference>
<dbReference type="GO" id="GO:0004984">
    <property type="term" value="F:olfactory receptor activity"/>
    <property type="evidence" value="ECO:0007669"/>
    <property type="project" value="InterPro"/>
</dbReference>
<evidence type="ECO:0000256" key="1">
    <source>
        <dbReference type="ARBA" id="ARBA00004651"/>
    </source>
</evidence>
<gene>
    <name evidence="11" type="ORF">DGUA_6G012780</name>
</gene>
<dbReference type="EMBL" id="OUUW01000004">
    <property type="protein sequence ID" value="SPP79865.1"/>
    <property type="molecule type" value="Genomic_DNA"/>
</dbReference>
<keyword evidence="8 11" id="KW-0675">Receptor</keyword>
<keyword evidence="2" id="KW-1003">Cell membrane</keyword>
<feature type="transmembrane region" description="Helical" evidence="10">
    <location>
        <begin position="14"/>
        <end position="36"/>
    </location>
</feature>
<sequence length="99" mass="11243">MAATYFEPLHFDDLIFLAVICVQVFPSCYLASVVAAEISSLPYAIFSSKWYEASSEHRRDLLIFTQLTLTHIELNLNAFYATLKTAYSLFALVLQVKDI</sequence>
<reference evidence="12" key="1">
    <citation type="submission" date="2018-01" db="EMBL/GenBank/DDBJ databases">
        <authorList>
            <person name="Alioto T."/>
            <person name="Alioto T."/>
        </authorList>
    </citation>
    <scope>NUCLEOTIDE SEQUENCE [LARGE SCALE GENOMIC DNA]</scope>
</reference>
<dbReference type="Pfam" id="PF02949">
    <property type="entry name" value="7tm_6"/>
    <property type="match status" value="1"/>
</dbReference>
<dbReference type="GO" id="GO:0007165">
    <property type="term" value="P:signal transduction"/>
    <property type="evidence" value="ECO:0007669"/>
    <property type="project" value="UniProtKB-KW"/>
</dbReference>
<organism evidence="11 12">
    <name type="scientific">Drosophila guanche</name>
    <name type="common">Fruit fly</name>
    <dbReference type="NCBI Taxonomy" id="7266"/>
    <lineage>
        <taxon>Eukaryota</taxon>
        <taxon>Metazoa</taxon>
        <taxon>Ecdysozoa</taxon>
        <taxon>Arthropoda</taxon>
        <taxon>Hexapoda</taxon>
        <taxon>Insecta</taxon>
        <taxon>Pterygota</taxon>
        <taxon>Neoptera</taxon>
        <taxon>Endopterygota</taxon>
        <taxon>Diptera</taxon>
        <taxon>Brachycera</taxon>
        <taxon>Muscomorpha</taxon>
        <taxon>Ephydroidea</taxon>
        <taxon>Drosophilidae</taxon>
        <taxon>Drosophila</taxon>
        <taxon>Sophophora</taxon>
    </lineage>
</organism>
<protein>
    <submittedName>
        <fullName evidence="11">Blast:Odorant receptor 33c</fullName>
    </submittedName>
</protein>
<keyword evidence="5" id="KW-0552">Olfaction</keyword>
<evidence type="ECO:0000313" key="11">
    <source>
        <dbReference type="EMBL" id="SPP79865.1"/>
    </source>
</evidence>
<dbReference type="STRING" id="7266.A0A3B0JCT2"/>